<comment type="caution">
    <text evidence="2">The sequence shown here is derived from an EMBL/GenBank/DDBJ whole genome shotgun (WGS) entry which is preliminary data.</text>
</comment>
<dbReference type="Gene3D" id="3.40.50.1820">
    <property type="entry name" value="alpha/beta hydrolase"/>
    <property type="match status" value="1"/>
</dbReference>
<proteinExistence type="predicted"/>
<feature type="domain" description="AB hydrolase-1" evidence="1">
    <location>
        <begin position="31"/>
        <end position="248"/>
    </location>
</feature>
<sequence length="265" mass="28022">MTTVTSADGTTIACSSIGSGPALVLVDGAFGHRAFGPNPALAKLLASDFTVWTYDRRGRGGSGDQPSSSVEQEYDDLAAVMKEAGGEAFVYGISSGAALVLDAVAHGVPARRVAVFEAPFVVDDSRPPVPADHQEHLAALLAEDRRGAVVSWFMRRGVGLPAAMVAFMHLMPAWPKLKRLAHTVPYDLAHLGTAAYGRPLDPTRWAGLQVPTLVVDGGKSPASMRNAMAELARVLPSARYETLPGQMHIVKPAVLAPVLTKFFLS</sequence>
<dbReference type="Pfam" id="PF12697">
    <property type="entry name" value="Abhydrolase_6"/>
    <property type="match status" value="1"/>
</dbReference>
<evidence type="ECO:0000313" key="2">
    <source>
        <dbReference type="EMBL" id="MCD5310714.1"/>
    </source>
</evidence>
<dbReference type="InterPro" id="IPR029058">
    <property type="entry name" value="AB_hydrolase_fold"/>
</dbReference>
<name>A0A9X1NBK5_9ACTN</name>
<keyword evidence="3" id="KW-1185">Reference proteome</keyword>
<protein>
    <submittedName>
        <fullName evidence="2">Alpha/beta hydrolase</fullName>
    </submittedName>
</protein>
<evidence type="ECO:0000313" key="3">
    <source>
        <dbReference type="Proteomes" id="UP001138997"/>
    </source>
</evidence>
<gene>
    <name evidence="2" type="ORF">LR394_07400</name>
</gene>
<dbReference type="InterPro" id="IPR000073">
    <property type="entry name" value="AB_hydrolase_1"/>
</dbReference>
<keyword evidence="2" id="KW-0378">Hydrolase</keyword>
<reference evidence="2" key="1">
    <citation type="submission" date="2021-11" db="EMBL/GenBank/DDBJ databases">
        <title>Streptomyces corallinus and Kineosporia corallina sp. nov., two new coral-derived marine actinobacteria.</title>
        <authorList>
            <person name="Buangrab K."/>
            <person name="Sutthacheep M."/>
            <person name="Yeemin T."/>
            <person name="Harunari E."/>
            <person name="Igarashi Y."/>
            <person name="Sripreechasak P."/>
            <person name="Kanchanasin P."/>
            <person name="Tanasupawat S."/>
            <person name="Phongsopitanun W."/>
        </authorList>
    </citation>
    <scope>NUCLEOTIDE SEQUENCE</scope>
    <source>
        <strain evidence="2">JCM 31032</strain>
    </source>
</reference>
<dbReference type="EMBL" id="JAJOMB010000003">
    <property type="protein sequence ID" value="MCD5310714.1"/>
    <property type="molecule type" value="Genomic_DNA"/>
</dbReference>
<organism evidence="2 3">
    <name type="scientific">Kineosporia babensis</name>
    <dbReference type="NCBI Taxonomy" id="499548"/>
    <lineage>
        <taxon>Bacteria</taxon>
        <taxon>Bacillati</taxon>
        <taxon>Actinomycetota</taxon>
        <taxon>Actinomycetes</taxon>
        <taxon>Kineosporiales</taxon>
        <taxon>Kineosporiaceae</taxon>
        <taxon>Kineosporia</taxon>
    </lineage>
</organism>
<evidence type="ECO:0000259" key="1">
    <source>
        <dbReference type="Pfam" id="PF12697"/>
    </source>
</evidence>
<dbReference type="RefSeq" id="WP_231439839.1">
    <property type="nucleotide sequence ID" value="NZ_JAJOMB010000003.1"/>
</dbReference>
<dbReference type="SUPFAM" id="SSF53474">
    <property type="entry name" value="alpha/beta-Hydrolases"/>
    <property type="match status" value="1"/>
</dbReference>
<dbReference type="AlphaFoldDB" id="A0A9X1NBK5"/>
<dbReference type="GO" id="GO:0016787">
    <property type="term" value="F:hydrolase activity"/>
    <property type="evidence" value="ECO:0007669"/>
    <property type="project" value="UniProtKB-KW"/>
</dbReference>
<dbReference type="Proteomes" id="UP001138997">
    <property type="component" value="Unassembled WGS sequence"/>
</dbReference>
<accession>A0A9X1NBK5</accession>